<accession>A0A4Z2F9G7</accession>
<evidence type="ECO:0000313" key="3">
    <source>
        <dbReference type="Proteomes" id="UP000314294"/>
    </source>
</evidence>
<gene>
    <name evidence="2" type="ORF">EYF80_052236</name>
</gene>
<evidence type="ECO:0000313" key="2">
    <source>
        <dbReference type="EMBL" id="TNN37595.1"/>
    </source>
</evidence>
<feature type="compositionally biased region" description="Low complexity" evidence="1">
    <location>
        <begin position="231"/>
        <end position="244"/>
    </location>
</feature>
<reference evidence="2 3" key="1">
    <citation type="submission" date="2019-03" db="EMBL/GenBank/DDBJ databases">
        <title>First draft genome of Liparis tanakae, snailfish: a comprehensive survey of snailfish specific genes.</title>
        <authorList>
            <person name="Kim W."/>
            <person name="Song I."/>
            <person name="Jeong J.-H."/>
            <person name="Kim D."/>
            <person name="Kim S."/>
            <person name="Ryu S."/>
            <person name="Song J.Y."/>
            <person name="Lee S.K."/>
        </authorList>
    </citation>
    <scope>NUCLEOTIDE SEQUENCE [LARGE SCALE GENOMIC DNA]</scope>
    <source>
        <tissue evidence="2">Muscle</tissue>
    </source>
</reference>
<feature type="region of interest" description="Disordered" evidence="1">
    <location>
        <begin position="227"/>
        <end position="262"/>
    </location>
</feature>
<protein>
    <submittedName>
        <fullName evidence="2">Uncharacterized protein</fullName>
    </submittedName>
</protein>
<comment type="caution">
    <text evidence="2">The sequence shown here is derived from an EMBL/GenBank/DDBJ whole genome shotgun (WGS) entry which is preliminary data.</text>
</comment>
<sequence length="262" mass="28882">MSVFSSRFTVSIRGRTSGFSFSGSACRLTTAHAVTMWTRRCSCCQSTLVSATVACACCRLPSSAWNWAELTLSPAVDSVKMVVGLIDGEHAAVEAVLQVDLGVGQQRDELLALVLHAREGDGDLVVVQVLRQNGQQTRLHHQRHHLAVLEGRARERQSLLVPQKKRDHRRQCLEPAHLLHGGPLAEHQRHGDALQGGLGVEVEEQQLAQRLGRADLLRRSVELRVADAPTQSAQQSVQRRQSQSKYLRGSNKRPSKPGPMTF</sequence>
<dbReference type="Proteomes" id="UP000314294">
    <property type="component" value="Unassembled WGS sequence"/>
</dbReference>
<organism evidence="2 3">
    <name type="scientific">Liparis tanakae</name>
    <name type="common">Tanaka's snailfish</name>
    <dbReference type="NCBI Taxonomy" id="230148"/>
    <lineage>
        <taxon>Eukaryota</taxon>
        <taxon>Metazoa</taxon>
        <taxon>Chordata</taxon>
        <taxon>Craniata</taxon>
        <taxon>Vertebrata</taxon>
        <taxon>Euteleostomi</taxon>
        <taxon>Actinopterygii</taxon>
        <taxon>Neopterygii</taxon>
        <taxon>Teleostei</taxon>
        <taxon>Neoteleostei</taxon>
        <taxon>Acanthomorphata</taxon>
        <taxon>Eupercaria</taxon>
        <taxon>Perciformes</taxon>
        <taxon>Cottioidei</taxon>
        <taxon>Cottales</taxon>
        <taxon>Liparidae</taxon>
        <taxon>Liparis</taxon>
    </lineage>
</organism>
<name>A0A4Z2F9G7_9TELE</name>
<evidence type="ECO:0000256" key="1">
    <source>
        <dbReference type="SAM" id="MobiDB-lite"/>
    </source>
</evidence>
<proteinExistence type="predicted"/>
<dbReference type="EMBL" id="SRLO01001466">
    <property type="protein sequence ID" value="TNN37595.1"/>
    <property type="molecule type" value="Genomic_DNA"/>
</dbReference>
<dbReference type="AlphaFoldDB" id="A0A4Z2F9G7"/>
<keyword evidence="3" id="KW-1185">Reference proteome</keyword>
<dbReference type="PROSITE" id="PS51257">
    <property type="entry name" value="PROKAR_LIPOPROTEIN"/>
    <property type="match status" value="1"/>
</dbReference>